<proteinExistence type="predicted"/>
<organism evidence="1 2">
    <name type="scientific">Irpex rosettiformis</name>
    <dbReference type="NCBI Taxonomy" id="378272"/>
    <lineage>
        <taxon>Eukaryota</taxon>
        <taxon>Fungi</taxon>
        <taxon>Dikarya</taxon>
        <taxon>Basidiomycota</taxon>
        <taxon>Agaricomycotina</taxon>
        <taxon>Agaricomycetes</taxon>
        <taxon>Polyporales</taxon>
        <taxon>Irpicaceae</taxon>
        <taxon>Irpex</taxon>
    </lineage>
</organism>
<name>A0ACB8UB82_9APHY</name>
<keyword evidence="2" id="KW-1185">Reference proteome</keyword>
<reference evidence="1" key="1">
    <citation type="journal article" date="2021" name="Environ. Microbiol.">
        <title>Gene family expansions and transcriptome signatures uncover fungal adaptations to wood decay.</title>
        <authorList>
            <person name="Hage H."/>
            <person name="Miyauchi S."/>
            <person name="Viragh M."/>
            <person name="Drula E."/>
            <person name="Min B."/>
            <person name="Chaduli D."/>
            <person name="Navarro D."/>
            <person name="Favel A."/>
            <person name="Norest M."/>
            <person name="Lesage-Meessen L."/>
            <person name="Balint B."/>
            <person name="Merenyi Z."/>
            <person name="de Eugenio L."/>
            <person name="Morin E."/>
            <person name="Martinez A.T."/>
            <person name="Baldrian P."/>
            <person name="Stursova M."/>
            <person name="Martinez M.J."/>
            <person name="Novotny C."/>
            <person name="Magnuson J.K."/>
            <person name="Spatafora J.W."/>
            <person name="Maurice S."/>
            <person name="Pangilinan J."/>
            <person name="Andreopoulos W."/>
            <person name="LaButti K."/>
            <person name="Hundley H."/>
            <person name="Na H."/>
            <person name="Kuo A."/>
            <person name="Barry K."/>
            <person name="Lipzen A."/>
            <person name="Henrissat B."/>
            <person name="Riley R."/>
            <person name="Ahrendt S."/>
            <person name="Nagy L.G."/>
            <person name="Grigoriev I.V."/>
            <person name="Martin F."/>
            <person name="Rosso M.N."/>
        </authorList>
    </citation>
    <scope>NUCLEOTIDE SEQUENCE</scope>
    <source>
        <strain evidence="1">CBS 384.51</strain>
    </source>
</reference>
<accession>A0ACB8UB82</accession>
<evidence type="ECO:0000313" key="2">
    <source>
        <dbReference type="Proteomes" id="UP001055072"/>
    </source>
</evidence>
<sequence length="772" mass="88056">MKRTLCHQSILGGPIVSSPNPDDHLHPSPRLRHKKSEGFIPYIPDIGEVVVPTGDSASLSAEPEDIELPPRGGASHGIRSSFFTRSRSPSSHRTTRTWKRQRHSRSHVIPVVDDSDSEDSSYAGLVRTGKSLKPWRKFVQKLKNYDERMVRGWKEDIDTLLVFAGLFSAVLTAFIVDSYKLLQQDLNQATASLMQLVTNHLLGNDTIQITSTSPVSSKPSAFAVRINILWFMSLVFGLASASVGILAKQWLREYSNRTSSSPREAARIRQFRYAGLIRWHIPEIIAFLPVLLQLSLAFFFVGILDLLWQLNTIVAGVITFFVSLSLAFLVVTTILPSIAKDSPHRSPQALAVYLLRQWFVGLVISVLIKLVKSKWVKLRLIGIPIIHIDFSQQQRGSWRHRLARWLTRKLSQRQPRTWMQRERYYVDQQHSQLDQRLLVDADEMFMDDKVLAQVIRPCINEMQTTMAINCLMDILLNRAHKADDRSNLPMWQHHDSIDRGMSTLIYLTTDVLERINPEEEKHTIRVLNMFGNLCNSMPFKLDDPHILGIYHRVHEILAVFLVCKAEIARVAFQTMYKTNEMRNSSEDDISFSARVVKHIARYAHMEKENNEPHHFFNACSMALKYGTESMINLEPDEQTLVRKEIRVLLKDLEAYLRNDEHTARPSPSLVVALLGYVNQNPELVPGVNRLIDLLRPTIGVHGSALGQHGHSNSIDMHRRAFMLLRDIYSPRPNIRKQRAVHAQSLDQLGLHLPPLQTPPRDAVETAPAEDTV</sequence>
<comment type="caution">
    <text evidence="1">The sequence shown here is derived from an EMBL/GenBank/DDBJ whole genome shotgun (WGS) entry which is preliminary data.</text>
</comment>
<gene>
    <name evidence="1" type="ORF">BDY19DRAFT_930768</name>
</gene>
<dbReference type="EMBL" id="MU274905">
    <property type="protein sequence ID" value="KAI0091501.1"/>
    <property type="molecule type" value="Genomic_DNA"/>
</dbReference>
<dbReference type="Proteomes" id="UP001055072">
    <property type="component" value="Unassembled WGS sequence"/>
</dbReference>
<protein>
    <submittedName>
        <fullName evidence="1">Uncharacterized protein</fullName>
    </submittedName>
</protein>
<evidence type="ECO:0000313" key="1">
    <source>
        <dbReference type="EMBL" id="KAI0091501.1"/>
    </source>
</evidence>